<dbReference type="RefSeq" id="WP_395418056.1">
    <property type="nucleotide sequence ID" value="NZ_JBIPKE010000018.1"/>
</dbReference>
<dbReference type="Pfam" id="PF18962">
    <property type="entry name" value="Por_Secre_tail"/>
    <property type="match status" value="1"/>
</dbReference>
<feature type="chain" id="PRO_5045014153" description="Arabinogalactan endo-beta-1,4-galactanase" evidence="4">
    <location>
        <begin position="20"/>
        <end position="667"/>
    </location>
</feature>
<dbReference type="Gene3D" id="3.20.20.80">
    <property type="entry name" value="Glycosidases"/>
    <property type="match status" value="1"/>
</dbReference>
<dbReference type="Pfam" id="PF07745">
    <property type="entry name" value="Glyco_hydro_53"/>
    <property type="match status" value="1"/>
</dbReference>
<comment type="similarity">
    <text evidence="1 4">Belongs to the glycosyl hydrolase 53 family.</text>
</comment>
<sequence length="667" mass="72816">MKTSFTTLLTILIYLSVNAQTFYKGVDLSYVNQMEDCGVIYYDAGTAGDPFQIMADHGANIVRVRLWHTPEAWASFPSSYSGYNDVVTTITRARSSGMSVLLDFHYSDTWVDPGKQAIPSAWASLVNNTSALETKMYDYTFQVLSDLDQLGLMPEFVQVGNETNGSMLFPEGANIYPIDWNRQSAIINAGIAGVRAAGNNSTIQPKVVLHIANPVHGDGWFGSAVANGVTDFDIMGFSLYPEWHGGNIGQTGDIVEYLRTTYNKDVMLVEVGLPWTDASNDAAGNILSQMPSGYGVPSPAAQRNWLVDITTEVHNRGGIGVIYWEPAWVSTGCDTEWGTGSHYENATFFDFNNELITDGGVQFLEQSYGAGVNNVTFSVDMTGVTGANGAYVTGNFTGSGSWQIIPMVNEGGNIYTYSTSIPVGTIGAYYFLKNNTWGDRETVPAECALQWGTDREYTIQAGQNVLAFPWGSCTPMTERTVTFRVDMTGVNGAQGAYVTGDFTGASWQILSMTHEGNNIYSYTTTMEEGATGGYYFLKRNKWSFRETVPSECALAYGTDRQYTITGTNNTFAFGWGSCDQASARVVTGIGLPSENQELSVYPNPVADVLYLKNSSYRQYSLMNLSGATLLSGTLSRTDQISMDGLPKGIYILRLTGVDTEVIRVVKE</sequence>
<dbReference type="PANTHER" id="PTHR34983:SF2">
    <property type="entry name" value="ENDO-BETA-1,4-GALACTANASE"/>
    <property type="match status" value="1"/>
</dbReference>
<dbReference type="PANTHER" id="PTHR34983">
    <property type="entry name" value="ARABINOGALACTAN ENDO-BETA-1,4-GALACTANASE A"/>
    <property type="match status" value="1"/>
</dbReference>
<organism evidence="6 7">
    <name type="scientific">Marinoscillum luteum</name>
    <dbReference type="NCBI Taxonomy" id="861051"/>
    <lineage>
        <taxon>Bacteria</taxon>
        <taxon>Pseudomonadati</taxon>
        <taxon>Bacteroidota</taxon>
        <taxon>Cytophagia</taxon>
        <taxon>Cytophagales</taxon>
        <taxon>Reichenbachiellaceae</taxon>
        <taxon>Marinoscillum</taxon>
    </lineage>
</organism>
<keyword evidence="2 4" id="KW-0378">Hydrolase</keyword>
<dbReference type="Proteomes" id="UP001610063">
    <property type="component" value="Unassembled WGS sequence"/>
</dbReference>
<accession>A0ABW7NAM9</accession>
<evidence type="ECO:0000256" key="3">
    <source>
        <dbReference type="ARBA" id="ARBA00023295"/>
    </source>
</evidence>
<evidence type="ECO:0000313" key="7">
    <source>
        <dbReference type="Proteomes" id="UP001610063"/>
    </source>
</evidence>
<comment type="catalytic activity">
    <reaction evidence="4">
        <text>The enzyme specifically hydrolyzes (1-&gt;4)-beta-D-galactosidic linkages in type I arabinogalactans.</text>
        <dbReference type="EC" id="3.2.1.89"/>
    </reaction>
</comment>
<evidence type="ECO:0000313" key="6">
    <source>
        <dbReference type="EMBL" id="MFH6984653.1"/>
    </source>
</evidence>
<reference evidence="6 7" key="1">
    <citation type="journal article" date="2013" name="Int. J. Syst. Evol. Microbiol.">
        <title>Marinoscillum luteum sp. nov., isolated from marine sediment.</title>
        <authorList>
            <person name="Cha I.T."/>
            <person name="Park S.J."/>
            <person name="Kim S.J."/>
            <person name="Kim J.G."/>
            <person name="Jung M.Y."/>
            <person name="Shin K.S."/>
            <person name="Kwon K.K."/>
            <person name="Yang S.H."/>
            <person name="Seo Y.S."/>
            <person name="Rhee S.K."/>
        </authorList>
    </citation>
    <scope>NUCLEOTIDE SEQUENCE [LARGE SCALE GENOMIC DNA]</scope>
    <source>
        <strain evidence="6 7">KCTC 23939</strain>
    </source>
</reference>
<proteinExistence type="inferred from homology"/>
<evidence type="ECO:0000256" key="2">
    <source>
        <dbReference type="ARBA" id="ARBA00022801"/>
    </source>
</evidence>
<keyword evidence="4" id="KW-0732">Signal</keyword>
<name>A0ABW7NAM9_9BACT</name>
<protein>
    <recommendedName>
        <fullName evidence="4">Arabinogalactan endo-beta-1,4-galactanase</fullName>
        <ecNumber evidence="4">3.2.1.89</ecNumber>
    </recommendedName>
</protein>
<comment type="caution">
    <text evidence="6">The sequence shown here is derived from an EMBL/GenBank/DDBJ whole genome shotgun (WGS) entry which is preliminary data.</text>
</comment>
<evidence type="ECO:0000256" key="1">
    <source>
        <dbReference type="ARBA" id="ARBA00010687"/>
    </source>
</evidence>
<feature type="domain" description="Secretion system C-terminal sorting" evidence="5">
    <location>
        <begin position="600"/>
        <end position="661"/>
    </location>
</feature>
<dbReference type="SUPFAM" id="SSF51445">
    <property type="entry name" value="(Trans)glycosidases"/>
    <property type="match status" value="1"/>
</dbReference>
<dbReference type="InterPro" id="IPR026444">
    <property type="entry name" value="Secre_tail"/>
</dbReference>
<keyword evidence="3 4" id="KW-0326">Glycosidase</keyword>
<feature type="signal peptide" evidence="4">
    <location>
        <begin position="1"/>
        <end position="19"/>
    </location>
</feature>
<keyword evidence="7" id="KW-1185">Reference proteome</keyword>
<dbReference type="InterPro" id="IPR017853">
    <property type="entry name" value="GH"/>
</dbReference>
<evidence type="ECO:0000256" key="4">
    <source>
        <dbReference type="RuleBase" id="RU361192"/>
    </source>
</evidence>
<dbReference type="GO" id="GO:0016787">
    <property type="term" value="F:hydrolase activity"/>
    <property type="evidence" value="ECO:0007669"/>
    <property type="project" value="UniProtKB-KW"/>
</dbReference>
<gene>
    <name evidence="6" type="ORF">ACHKAR_14455</name>
</gene>
<dbReference type="EMBL" id="JBIPKE010000018">
    <property type="protein sequence ID" value="MFH6984653.1"/>
    <property type="molecule type" value="Genomic_DNA"/>
</dbReference>
<dbReference type="InterPro" id="IPR011683">
    <property type="entry name" value="Glyco_hydro_53"/>
</dbReference>
<evidence type="ECO:0000259" key="5">
    <source>
        <dbReference type="Pfam" id="PF18962"/>
    </source>
</evidence>
<dbReference type="EC" id="3.2.1.89" evidence="4"/>
<dbReference type="NCBIfam" id="TIGR04183">
    <property type="entry name" value="Por_Secre_tail"/>
    <property type="match status" value="1"/>
</dbReference>